<proteinExistence type="predicted"/>
<evidence type="ECO:0000256" key="1">
    <source>
        <dbReference type="SAM" id="MobiDB-lite"/>
    </source>
</evidence>
<comment type="caution">
    <text evidence="2">The sequence shown here is derived from an EMBL/GenBank/DDBJ whole genome shotgun (WGS) entry which is preliminary data.</text>
</comment>
<sequence>MIMISINMMNPSIDSEAAASQNVSGLARYSCTQDSIENRVDGTSRAGGEMGYFGSRTDWVGGKESERVCAILEGGEIRREGESSEHRRRKREKEAGGSNEIYERDKRQSKHKSSLANQSADQSWDAVQLQKSID</sequence>
<dbReference type="AlphaFoldDB" id="A0AAE1DWS2"/>
<name>A0AAE1DWS2_9GAST</name>
<accession>A0AAE1DWS2</accession>
<reference evidence="2" key="1">
    <citation type="journal article" date="2023" name="G3 (Bethesda)">
        <title>A reference genome for the long-term kleptoplast-retaining sea slug Elysia crispata morphotype clarki.</title>
        <authorList>
            <person name="Eastman K.E."/>
            <person name="Pendleton A.L."/>
            <person name="Shaikh M.A."/>
            <person name="Suttiyut T."/>
            <person name="Ogas R."/>
            <person name="Tomko P."/>
            <person name="Gavelis G."/>
            <person name="Widhalm J.R."/>
            <person name="Wisecaver J.H."/>
        </authorList>
    </citation>
    <scope>NUCLEOTIDE SEQUENCE</scope>
    <source>
        <strain evidence="2">ECLA1</strain>
    </source>
</reference>
<evidence type="ECO:0000313" key="3">
    <source>
        <dbReference type="Proteomes" id="UP001283361"/>
    </source>
</evidence>
<keyword evidence="3" id="KW-1185">Reference proteome</keyword>
<organism evidence="2 3">
    <name type="scientific">Elysia crispata</name>
    <name type="common">lettuce slug</name>
    <dbReference type="NCBI Taxonomy" id="231223"/>
    <lineage>
        <taxon>Eukaryota</taxon>
        <taxon>Metazoa</taxon>
        <taxon>Spiralia</taxon>
        <taxon>Lophotrochozoa</taxon>
        <taxon>Mollusca</taxon>
        <taxon>Gastropoda</taxon>
        <taxon>Heterobranchia</taxon>
        <taxon>Euthyneura</taxon>
        <taxon>Panpulmonata</taxon>
        <taxon>Sacoglossa</taxon>
        <taxon>Placobranchoidea</taxon>
        <taxon>Plakobranchidae</taxon>
        <taxon>Elysia</taxon>
    </lineage>
</organism>
<feature type="region of interest" description="Disordered" evidence="1">
    <location>
        <begin position="78"/>
        <end position="134"/>
    </location>
</feature>
<dbReference type="EMBL" id="JAWDGP010002110">
    <property type="protein sequence ID" value="KAK3785582.1"/>
    <property type="molecule type" value="Genomic_DNA"/>
</dbReference>
<evidence type="ECO:0000313" key="2">
    <source>
        <dbReference type="EMBL" id="KAK3785582.1"/>
    </source>
</evidence>
<dbReference type="Proteomes" id="UP001283361">
    <property type="component" value="Unassembled WGS sequence"/>
</dbReference>
<gene>
    <name evidence="2" type="ORF">RRG08_037592</name>
</gene>
<protein>
    <submittedName>
        <fullName evidence="2">Uncharacterized protein</fullName>
    </submittedName>
</protein>